<organism evidence="1 2">
    <name type="scientific">Nostocoides veronense</name>
    <dbReference type="NCBI Taxonomy" id="330836"/>
    <lineage>
        <taxon>Bacteria</taxon>
        <taxon>Bacillati</taxon>
        <taxon>Actinomycetota</taxon>
        <taxon>Actinomycetes</taxon>
        <taxon>Micrococcales</taxon>
        <taxon>Intrasporangiaceae</taxon>
        <taxon>Nostocoides</taxon>
    </lineage>
</organism>
<dbReference type="Proteomes" id="UP001499938">
    <property type="component" value="Unassembled WGS sequence"/>
</dbReference>
<name>A0ABN2LJ10_9MICO</name>
<dbReference type="RefSeq" id="WP_344082659.1">
    <property type="nucleotide sequence ID" value="NZ_BAAAPO010000021.1"/>
</dbReference>
<protein>
    <submittedName>
        <fullName evidence="1">Uncharacterized protein</fullName>
    </submittedName>
</protein>
<evidence type="ECO:0000313" key="1">
    <source>
        <dbReference type="EMBL" id="GAA1789257.1"/>
    </source>
</evidence>
<sequence>MGGTSGGPYWNFERELARAAESAVPNQPHGDILRTDIAIYPKRTGLHVAIQQGAAYASALGTVEFDIPWDRLIAPKADMSFIPNQWGH</sequence>
<keyword evidence="2" id="KW-1185">Reference proteome</keyword>
<comment type="caution">
    <text evidence="1">The sequence shown here is derived from an EMBL/GenBank/DDBJ whole genome shotgun (WGS) entry which is preliminary data.</text>
</comment>
<dbReference type="EMBL" id="BAAAPO010000021">
    <property type="protein sequence ID" value="GAA1789257.1"/>
    <property type="molecule type" value="Genomic_DNA"/>
</dbReference>
<gene>
    <name evidence="1" type="ORF">GCM10009811_12740</name>
</gene>
<accession>A0ABN2LJ10</accession>
<evidence type="ECO:0000313" key="2">
    <source>
        <dbReference type="Proteomes" id="UP001499938"/>
    </source>
</evidence>
<reference evidence="1 2" key="1">
    <citation type="journal article" date="2019" name="Int. J. Syst. Evol. Microbiol.">
        <title>The Global Catalogue of Microorganisms (GCM) 10K type strain sequencing project: providing services to taxonomists for standard genome sequencing and annotation.</title>
        <authorList>
            <consortium name="The Broad Institute Genomics Platform"/>
            <consortium name="The Broad Institute Genome Sequencing Center for Infectious Disease"/>
            <person name="Wu L."/>
            <person name="Ma J."/>
        </authorList>
    </citation>
    <scope>NUCLEOTIDE SEQUENCE [LARGE SCALE GENOMIC DNA]</scope>
    <source>
        <strain evidence="1 2">JCM 15592</strain>
    </source>
</reference>
<proteinExistence type="predicted"/>